<evidence type="ECO:0000256" key="1">
    <source>
        <dbReference type="SAM" id="MobiDB-lite"/>
    </source>
</evidence>
<feature type="compositionally biased region" description="Low complexity" evidence="1">
    <location>
        <begin position="8"/>
        <end position="22"/>
    </location>
</feature>
<dbReference type="STRING" id="765440.A0A0C3FJK3"/>
<sequence>MSMHLTQSSPELEPDTTTPTTSATNAVVQHPAQEKFNDHEQEFLAKYLNQYLAVEASNMKKGAKKHWVKENIYYKYIKEFESDSPTGPDLLSLFKPVKKPCTTNAMELFAQSHWEELHVTTSTRVQQNRSTTYTPGGNLLVYHDVKQQAFEGQSDTEKAHWETLAQEHNVKITVPPTVDYFYDHQSKLADNASTALLGLIGNEWNQHGDVVFFLQGMYCNKNNMVKTFQQVKNTLVVSTAASNDSPKEDMHSTSAMNVPALAHRPNGKVSGNSGSFPNHDNTESGGSSHMDTIQDSTKGCTKCVIEDNNASDAVLHKRKLNPCDKEPADEAPTRLEQPKRKRNKLTPRVKELANEATTRPERPKQ</sequence>
<organism evidence="2 3">
    <name type="scientific">Piloderma croceum (strain F 1598)</name>
    <dbReference type="NCBI Taxonomy" id="765440"/>
    <lineage>
        <taxon>Eukaryota</taxon>
        <taxon>Fungi</taxon>
        <taxon>Dikarya</taxon>
        <taxon>Basidiomycota</taxon>
        <taxon>Agaricomycotina</taxon>
        <taxon>Agaricomycetes</taxon>
        <taxon>Agaricomycetidae</taxon>
        <taxon>Atheliales</taxon>
        <taxon>Atheliaceae</taxon>
        <taxon>Piloderma</taxon>
    </lineage>
</organism>
<feature type="region of interest" description="Disordered" evidence="1">
    <location>
        <begin position="1"/>
        <end position="22"/>
    </location>
</feature>
<feature type="region of interest" description="Disordered" evidence="1">
    <location>
        <begin position="319"/>
        <end position="365"/>
    </location>
</feature>
<dbReference type="Proteomes" id="UP000054166">
    <property type="component" value="Unassembled WGS sequence"/>
</dbReference>
<dbReference type="AlphaFoldDB" id="A0A0C3FJK3"/>
<dbReference type="OrthoDB" id="3061702at2759"/>
<dbReference type="EMBL" id="KN833006">
    <property type="protein sequence ID" value="KIM80039.1"/>
    <property type="molecule type" value="Genomic_DNA"/>
</dbReference>
<feature type="region of interest" description="Disordered" evidence="1">
    <location>
        <begin position="262"/>
        <end position="295"/>
    </location>
</feature>
<proteinExistence type="predicted"/>
<reference evidence="3" key="2">
    <citation type="submission" date="2015-01" db="EMBL/GenBank/DDBJ databases">
        <title>Evolutionary Origins and Diversification of the Mycorrhizal Mutualists.</title>
        <authorList>
            <consortium name="DOE Joint Genome Institute"/>
            <consortium name="Mycorrhizal Genomics Consortium"/>
            <person name="Kohler A."/>
            <person name="Kuo A."/>
            <person name="Nagy L.G."/>
            <person name="Floudas D."/>
            <person name="Copeland A."/>
            <person name="Barry K.W."/>
            <person name="Cichocki N."/>
            <person name="Veneault-Fourrey C."/>
            <person name="LaButti K."/>
            <person name="Lindquist E.A."/>
            <person name="Lipzen A."/>
            <person name="Lundell T."/>
            <person name="Morin E."/>
            <person name="Murat C."/>
            <person name="Riley R."/>
            <person name="Ohm R."/>
            <person name="Sun H."/>
            <person name="Tunlid A."/>
            <person name="Henrissat B."/>
            <person name="Grigoriev I.V."/>
            <person name="Hibbett D.S."/>
            <person name="Martin F."/>
        </authorList>
    </citation>
    <scope>NUCLEOTIDE SEQUENCE [LARGE SCALE GENOMIC DNA]</scope>
    <source>
        <strain evidence="3">F 1598</strain>
    </source>
</reference>
<feature type="compositionally biased region" description="Basic and acidic residues" evidence="1">
    <location>
        <begin position="348"/>
        <end position="365"/>
    </location>
</feature>
<protein>
    <submittedName>
        <fullName evidence="2">Uncharacterized protein</fullName>
    </submittedName>
</protein>
<feature type="compositionally biased region" description="Polar residues" evidence="1">
    <location>
        <begin position="269"/>
        <end position="295"/>
    </location>
</feature>
<keyword evidence="3" id="KW-1185">Reference proteome</keyword>
<evidence type="ECO:0000313" key="2">
    <source>
        <dbReference type="EMBL" id="KIM80039.1"/>
    </source>
</evidence>
<dbReference type="InParanoid" id="A0A0C3FJK3"/>
<dbReference type="HOGENOM" id="CLU_758914_0_0_1"/>
<name>A0A0C3FJK3_PILCF</name>
<feature type="compositionally biased region" description="Basic and acidic residues" evidence="1">
    <location>
        <begin position="321"/>
        <end position="338"/>
    </location>
</feature>
<evidence type="ECO:0000313" key="3">
    <source>
        <dbReference type="Proteomes" id="UP000054166"/>
    </source>
</evidence>
<accession>A0A0C3FJK3</accession>
<gene>
    <name evidence="2" type="ORF">PILCRDRAFT_89865</name>
</gene>
<reference evidence="2 3" key="1">
    <citation type="submission" date="2014-04" db="EMBL/GenBank/DDBJ databases">
        <authorList>
            <consortium name="DOE Joint Genome Institute"/>
            <person name="Kuo A."/>
            <person name="Tarkka M."/>
            <person name="Buscot F."/>
            <person name="Kohler A."/>
            <person name="Nagy L.G."/>
            <person name="Floudas D."/>
            <person name="Copeland A."/>
            <person name="Barry K.W."/>
            <person name="Cichocki N."/>
            <person name="Veneault-Fourrey C."/>
            <person name="LaButti K."/>
            <person name="Lindquist E.A."/>
            <person name="Lipzen A."/>
            <person name="Lundell T."/>
            <person name="Morin E."/>
            <person name="Murat C."/>
            <person name="Sun H."/>
            <person name="Tunlid A."/>
            <person name="Henrissat B."/>
            <person name="Grigoriev I.V."/>
            <person name="Hibbett D.S."/>
            <person name="Martin F."/>
            <person name="Nordberg H.P."/>
            <person name="Cantor M.N."/>
            <person name="Hua S.X."/>
        </authorList>
    </citation>
    <scope>NUCLEOTIDE SEQUENCE [LARGE SCALE GENOMIC DNA]</scope>
    <source>
        <strain evidence="2 3">F 1598</strain>
    </source>
</reference>